<feature type="transmembrane region" description="Helical" evidence="8">
    <location>
        <begin position="29"/>
        <end position="53"/>
    </location>
</feature>
<dbReference type="OrthoDB" id="9811975at2"/>
<dbReference type="PANTHER" id="PTHR30472">
    <property type="entry name" value="FERRIC ENTEROBACTIN TRANSPORT SYSTEM PERMEASE PROTEIN"/>
    <property type="match status" value="1"/>
</dbReference>
<keyword evidence="5 8" id="KW-0812">Transmembrane</keyword>
<comment type="similarity">
    <text evidence="2">Belongs to the binding-protein-dependent transport system permease family. FecCD subfamily.</text>
</comment>
<keyword evidence="7 8" id="KW-0472">Membrane</keyword>
<dbReference type="EMBL" id="QZCG01000009">
    <property type="protein sequence ID" value="RJE84164.1"/>
    <property type="molecule type" value="Genomic_DNA"/>
</dbReference>
<name>A0A418ST71_9RHOB</name>
<gene>
    <name evidence="9" type="ORF">D3P04_14250</name>
</gene>
<evidence type="ECO:0000313" key="10">
    <source>
        <dbReference type="Proteomes" id="UP000284202"/>
    </source>
</evidence>
<feature type="transmembrane region" description="Helical" evidence="8">
    <location>
        <begin position="118"/>
        <end position="139"/>
    </location>
</feature>
<evidence type="ECO:0000256" key="8">
    <source>
        <dbReference type="SAM" id="Phobius"/>
    </source>
</evidence>
<evidence type="ECO:0000256" key="3">
    <source>
        <dbReference type="ARBA" id="ARBA00022448"/>
    </source>
</evidence>
<dbReference type="FunFam" id="1.10.3470.10:FF:000001">
    <property type="entry name" value="Vitamin B12 ABC transporter permease BtuC"/>
    <property type="match status" value="1"/>
</dbReference>
<evidence type="ECO:0000313" key="9">
    <source>
        <dbReference type="EMBL" id="RJE84164.1"/>
    </source>
</evidence>
<evidence type="ECO:0000256" key="1">
    <source>
        <dbReference type="ARBA" id="ARBA00004651"/>
    </source>
</evidence>
<protein>
    <submittedName>
        <fullName evidence="9">Iron ABC transporter permease</fullName>
    </submittedName>
</protein>
<organism evidence="9 10">
    <name type="scientific">Paracoccus onubensis</name>
    <dbReference type="NCBI Taxonomy" id="1675788"/>
    <lineage>
        <taxon>Bacteria</taxon>
        <taxon>Pseudomonadati</taxon>
        <taxon>Pseudomonadota</taxon>
        <taxon>Alphaproteobacteria</taxon>
        <taxon>Rhodobacterales</taxon>
        <taxon>Paracoccaceae</taxon>
        <taxon>Paracoccus</taxon>
    </lineage>
</organism>
<accession>A0A418ST71</accession>
<feature type="transmembrane region" description="Helical" evidence="8">
    <location>
        <begin position="301"/>
        <end position="320"/>
    </location>
</feature>
<dbReference type="InterPro" id="IPR037294">
    <property type="entry name" value="ABC_BtuC-like"/>
</dbReference>
<dbReference type="CDD" id="cd06550">
    <property type="entry name" value="TM_ABC_iron-siderophores_like"/>
    <property type="match status" value="1"/>
</dbReference>
<feature type="transmembrane region" description="Helical" evidence="8">
    <location>
        <begin position="169"/>
        <end position="193"/>
    </location>
</feature>
<comment type="caution">
    <text evidence="9">The sequence shown here is derived from an EMBL/GenBank/DDBJ whole genome shotgun (WGS) entry which is preliminary data.</text>
</comment>
<feature type="transmembrane region" description="Helical" evidence="8">
    <location>
        <begin position="145"/>
        <end position="162"/>
    </location>
</feature>
<dbReference type="Proteomes" id="UP000284202">
    <property type="component" value="Unassembled WGS sequence"/>
</dbReference>
<proteinExistence type="inferred from homology"/>
<keyword evidence="4" id="KW-1003">Cell membrane</keyword>
<evidence type="ECO:0000256" key="2">
    <source>
        <dbReference type="ARBA" id="ARBA00007935"/>
    </source>
</evidence>
<dbReference type="GO" id="GO:0022857">
    <property type="term" value="F:transmembrane transporter activity"/>
    <property type="evidence" value="ECO:0007669"/>
    <property type="project" value="InterPro"/>
</dbReference>
<evidence type="ECO:0000256" key="4">
    <source>
        <dbReference type="ARBA" id="ARBA00022475"/>
    </source>
</evidence>
<sequence>MLDRSAGGAVTSVAEQIAVYRSSQRRRRLFVALLAAGCLLSLLASLIIGPSGVSPGQIIAAMFGQGDRTTGVILWQLRLPMALLALLAGAGLGLAGAEMQTVLDNPLAEPYTLGVSSSAALGAALAIVLGISVPGFGLWGVPLNAFLFAFGALSLVQLLIRLRGAGTDMLVLFGVGVGLTASALLSLIQYVASADTLQSLVFWMMGSLTRADLPSLAVLAAVQLVVIPWSLMSARDLMALRLGEDRAHAMGIAVDRLRLFSLIRISLLAGTAVAFVGIIGFIGLIAPHIARLCVGENHRLLLPASCLTGALILSLAGIASTVIVPGVIIPVGIVTALVGLPVFFAVILRRGRI</sequence>
<keyword evidence="10" id="KW-1185">Reference proteome</keyword>
<feature type="transmembrane region" description="Helical" evidence="8">
    <location>
        <begin position="265"/>
        <end position="289"/>
    </location>
</feature>
<dbReference type="AlphaFoldDB" id="A0A418ST71"/>
<evidence type="ECO:0000256" key="6">
    <source>
        <dbReference type="ARBA" id="ARBA00022989"/>
    </source>
</evidence>
<dbReference type="Gene3D" id="1.10.3470.10">
    <property type="entry name" value="ABC transporter involved in vitamin B12 uptake, BtuC"/>
    <property type="match status" value="1"/>
</dbReference>
<dbReference type="InterPro" id="IPR000522">
    <property type="entry name" value="ABC_transptr_permease_BtuC"/>
</dbReference>
<feature type="transmembrane region" description="Helical" evidence="8">
    <location>
        <begin position="327"/>
        <end position="348"/>
    </location>
</feature>
<evidence type="ECO:0000256" key="7">
    <source>
        <dbReference type="ARBA" id="ARBA00023136"/>
    </source>
</evidence>
<feature type="transmembrane region" description="Helical" evidence="8">
    <location>
        <begin position="73"/>
        <end position="97"/>
    </location>
</feature>
<keyword evidence="3" id="KW-0813">Transport</keyword>
<keyword evidence="6 8" id="KW-1133">Transmembrane helix</keyword>
<dbReference type="Pfam" id="PF01032">
    <property type="entry name" value="FecCD"/>
    <property type="match status" value="1"/>
</dbReference>
<feature type="transmembrane region" description="Helical" evidence="8">
    <location>
        <begin position="213"/>
        <end position="232"/>
    </location>
</feature>
<dbReference type="PANTHER" id="PTHR30472:SF25">
    <property type="entry name" value="ABC TRANSPORTER PERMEASE PROTEIN MJ0876-RELATED"/>
    <property type="match status" value="1"/>
</dbReference>
<dbReference type="GO" id="GO:0033214">
    <property type="term" value="P:siderophore-iron import into cell"/>
    <property type="evidence" value="ECO:0007669"/>
    <property type="project" value="TreeGrafter"/>
</dbReference>
<evidence type="ECO:0000256" key="5">
    <source>
        <dbReference type="ARBA" id="ARBA00022692"/>
    </source>
</evidence>
<comment type="subcellular location">
    <subcellularLocation>
        <location evidence="1">Cell membrane</location>
        <topology evidence="1">Multi-pass membrane protein</topology>
    </subcellularLocation>
</comment>
<dbReference type="GO" id="GO:0005886">
    <property type="term" value="C:plasma membrane"/>
    <property type="evidence" value="ECO:0007669"/>
    <property type="project" value="UniProtKB-SubCell"/>
</dbReference>
<dbReference type="SUPFAM" id="SSF81345">
    <property type="entry name" value="ABC transporter involved in vitamin B12 uptake, BtuC"/>
    <property type="match status" value="1"/>
</dbReference>
<reference evidence="10" key="1">
    <citation type="submission" date="2018-09" db="EMBL/GenBank/DDBJ databases">
        <title>Acidovorax cavernicola nov. sp. isolated from Gruta de las Maravillas (Aracena, Spain).</title>
        <authorList>
            <person name="Jurado V."/>
            <person name="Gutierrez-Patricio S."/>
            <person name="Gonzalez-Pimentel J.L."/>
            <person name="Miller A.Z."/>
            <person name="Laiz L."/>
            <person name="Saiz-Jimenez C."/>
        </authorList>
    </citation>
    <scope>NUCLEOTIDE SEQUENCE [LARGE SCALE GENOMIC DNA]</scope>
    <source>
        <strain evidence="10">1011MAR3C25</strain>
    </source>
</reference>